<evidence type="ECO:0000313" key="2">
    <source>
        <dbReference type="EMBL" id="VTZ52569.1"/>
    </source>
</evidence>
<dbReference type="EMBL" id="CABFMQ020000153">
    <property type="protein sequence ID" value="VTZ52569.1"/>
    <property type="molecule type" value="Genomic_DNA"/>
</dbReference>
<dbReference type="RefSeq" id="WP_174514138.1">
    <property type="nucleotide sequence ID" value="NZ_CABFMQ020000153.1"/>
</dbReference>
<keyword evidence="1" id="KW-0732">Signal</keyword>
<accession>A0A8B6MD85</accession>
<keyword evidence="3" id="KW-1185">Reference proteome</keyword>
<dbReference type="Proteomes" id="UP000485880">
    <property type="component" value="Unassembled WGS sequence"/>
</dbReference>
<organism evidence="2 3">
    <name type="scientific">Methylocella tundrae</name>
    <dbReference type="NCBI Taxonomy" id="227605"/>
    <lineage>
        <taxon>Bacteria</taxon>
        <taxon>Pseudomonadati</taxon>
        <taxon>Pseudomonadota</taxon>
        <taxon>Alphaproteobacteria</taxon>
        <taxon>Hyphomicrobiales</taxon>
        <taxon>Beijerinckiaceae</taxon>
        <taxon>Methylocella</taxon>
    </lineage>
</organism>
<name>A0A8B6MD85_METTU</name>
<feature type="chain" id="PRO_5032799614" evidence="1">
    <location>
        <begin position="20"/>
        <end position="222"/>
    </location>
</feature>
<proteinExistence type="predicted"/>
<evidence type="ECO:0000256" key="1">
    <source>
        <dbReference type="SAM" id="SignalP"/>
    </source>
</evidence>
<evidence type="ECO:0000313" key="3">
    <source>
        <dbReference type="Proteomes" id="UP000485880"/>
    </source>
</evidence>
<reference evidence="2 3" key="1">
    <citation type="submission" date="2019-05" db="EMBL/GenBank/DDBJ databases">
        <authorList>
            <person name="Farhan Ul Haque M."/>
        </authorList>
    </citation>
    <scope>NUCLEOTIDE SEQUENCE [LARGE SCALE GENOMIC DNA]</scope>
    <source>
        <strain evidence="2">2</strain>
    </source>
</reference>
<feature type="signal peptide" evidence="1">
    <location>
        <begin position="1"/>
        <end position="19"/>
    </location>
</feature>
<comment type="caution">
    <text evidence="2">The sequence shown here is derived from an EMBL/GenBank/DDBJ whole genome shotgun (WGS) entry which is preliminary data.</text>
</comment>
<gene>
    <name evidence="2" type="ORF">MPC4_90044</name>
</gene>
<dbReference type="AlphaFoldDB" id="A0A8B6MD85"/>
<protein>
    <submittedName>
        <fullName evidence="2">Uncharacterized protein</fullName>
    </submittedName>
</protein>
<sequence>MTNLTPIFVAAALMCGVCAASSTPRFEPGNDLRDFYVGMPVSTMSAEGYKDRICAGDPSIKIAQWSDYASCPRDARGLYAVTFKYDNADNPLARVSDTGEGTAIAGQAVVLTLLIDDKSRLAGLVIVTDPGARLFARRRAHVFGQQVKARFGEDGWVCRNAPPGGNEEAIGPTFINEHCAKVTATRRFILDRKLYRYADRPLRDFVSETRLLILQPELKQDD</sequence>